<gene>
    <name evidence="2" type="ORF">DERYTH_LOCUS15739</name>
</gene>
<dbReference type="Proteomes" id="UP000789405">
    <property type="component" value="Unassembled WGS sequence"/>
</dbReference>
<accession>A0A9N9IJD0</accession>
<dbReference type="EMBL" id="CAJVPY010013028">
    <property type="protein sequence ID" value="CAG8738021.1"/>
    <property type="molecule type" value="Genomic_DNA"/>
</dbReference>
<comment type="caution">
    <text evidence="2">The sequence shown here is derived from an EMBL/GenBank/DDBJ whole genome shotgun (WGS) entry which is preliminary data.</text>
</comment>
<feature type="region of interest" description="Disordered" evidence="1">
    <location>
        <begin position="214"/>
        <end position="235"/>
    </location>
</feature>
<organism evidence="2 3">
    <name type="scientific">Dentiscutata erythropus</name>
    <dbReference type="NCBI Taxonomy" id="1348616"/>
    <lineage>
        <taxon>Eukaryota</taxon>
        <taxon>Fungi</taxon>
        <taxon>Fungi incertae sedis</taxon>
        <taxon>Mucoromycota</taxon>
        <taxon>Glomeromycotina</taxon>
        <taxon>Glomeromycetes</taxon>
        <taxon>Diversisporales</taxon>
        <taxon>Gigasporaceae</taxon>
        <taxon>Dentiscutata</taxon>
    </lineage>
</organism>
<keyword evidence="3" id="KW-1185">Reference proteome</keyword>
<protein>
    <submittedName>
        <fullName evidence="2">3792_t:CDS:1</fullName>
    </submittedName>
</protein>
<name>A0A9N9IJD0_9GLOM</name>
<evidence type="ECO:0000313" key="2">
    <source>
        <dbReference type="EMBL" id="CAG8738021.1"/>
    </source>
</evidence>
<dbReference type="AlphaFoldDB" id="A0A9N9IJD0"/>
<reference evidence="2" key="1">
    <citation type="submission" date="2021-06" db="EMBL/GenBank/DDBJ databases">
        <authorList>
            <person name="Kallberg Y."/>
            <person name="Tangrot J."/>
            <person name="Rosling A."/>
        </authorList>
    </citation>
    <scope>NUCLEOTIDE SEQUENCE</scope>
    <source>
        <strain evidence="2">MA453B</strain>
    </source>
</reference>
<sequence>MKPDLRTVSLIKEQKSQGTDTINLQNPINLQVPILPEINSDNTPIKNILSYTDVNRLKAKSQPDKEEANNSDPIQITFPSIESRSDKETSIYKMILSKEEKHVTEISANQVCSNNETSITPSIPAMPQLLGFKSMHKGFMVSNKVGEKKAKDSSSDDLFETEVSIPTESIPLDLSQENNQDSELPEVEISITTETEILLRRQTSLIIWSFNLDPSNNSGNNDDYMGAMYSDEDDE</sequence>
<proteinExistence type="predicted"/>
<feature type="non-terminal residue" evidence="2">
    <location>
        <position position="235"/>
    </location>
</feature>
<dbReference type="OrthoDB" id="2439570at2759"/>
<evidence type="ECO:0000256" key="1">
    <source>
        <dbReference type="SAM" id="MobiDB-lite"/>
    </source>
</evidence>
<evidence type="ECO:0000313" key="3">
    <source>
        <dbReference type="Proteomes" id="UP000789405"/>
    </source>
</evidence>